<feature type="domain" description="Spore protein YkvP/CgeB glycosyl transferase-like" evidence="2">
    <location>
        <begin position="159"/>
        <end position="301"/>
    </location>
</feature>
<dbReference type="InterPro" id="IPR055259">
    <property type="entry name" value="YkvP/CgeB_Glyco_trans-like"/>
</dbReference>
<evidence type="ECO:0000313" key="3">
    <source>
        <dbReference type="EMBL" id="OBR92846.1"/>
    </source>
</evidence>
<feature type="domain" description="Spore protein YkvP N-terminal" evidence="1">
    <location>
        <begin position="2"/>
        <end position="93"/>
    </location>
</feature>
<keyword evidence="4" id="KW-1185">Reference proteome</keyword>
<comment type="caution">
    <text evidence="3">The sequence shown here is derived from an EMBL/GenBank/DDBJ whole genome shotgun (WGS) entry which is preliminary data.</text>
</comment>
<dbReference type="Pfam" id="PF12996">
    <property type="entry name" value="DUF3880"/>
    <property type="match status" value="1"/>
</dbReference>
<dbReference type="InterPro" id="IPR024542">
    <property type="entry name" value="YkvP_N"/>
</dbReference>
<proteinExistence type="predicted"/>
<organism evidence="3 4">
    <name type="scientific">Clostridium ragsdalei P11</name>
    <dbReference type="NCBI Taxonomy" id="1353534"/>
    <lineage>
        <taxon>Bacteria</taxon>
        <taxon>Bacillati</taxon>
        <taxon>Bacillota</taxon>
        <taxon>Clostridia</taxon>
        <taxon>Eubacteriales</taxon>
        <taxon>Clostridiaceae</taxon>
        <taxon>Clostridium</taxon>
    </lineage>
</organism>
<dbReference type="PATRIC" id="fig|1353534.3.peg.2177"/>
<protein>
    <submittedName>
        <fullName evidence="3">Spore protein YkvP</fullName>
    </submittedName>
</protein>
<evidence type="ECO:0000313" key="4">
    <source>
        <dbReference type="Proteomes" id="UP000093954"/>
    </source>
</evidence>
<name>A0A1A6ARZ1_9CLOT</name>
<gene>
    <name evidence="3" type="primary">ykvP_2</name>
    <name evidence="3" type="ORF">CLRAG_21390</name>
</gene>
<reference evidence="3 4" key="1">
    <citation type="journal article" date="2012" name="Front. Microbiol.">
        <title>Draft Genome Sequence of the Virulent Strain 01-B526 of the Fish Pathogen Aeromonas salmonicida.</title>
        <authorList>
            <person name="Charette S.J."/>
            <person name="Brochu F."/>
            <person name="Boyle B."/>
            <person name="Filion G."/>
            <person name="Tanaka K.H."/>
            <person name="Derome N."/>
        </authorList>
    </citation>
    <scope>NUCLEOTIDE SEQUENCE [LARGE SCALE GENOMIC DNA]</scope>
    <source>
        <strain evidence="3 4">P11</strain>
    </source>
</reference>
<accession>A0A1A6ARZ1</accession>
<evidence type="ECO:0000259" key="1">
    <source>
        <dbReference type="Pfam" id="PF12996"/>
    </source>
</evidence>
<dbReference type="Pfam" id="PF13524">
    <property type="entry name" value="Glyco_trans_1_2"/>
    <property type="match status" value="1"/>
</dbReference>
<dbReference type="Proteomes" id="UP000093954">
    <property type="component" value="Unassembled WGS sequence"/>
</dbReference>
<dbReference type="SUPFAM" id="SSF53756">
    <property type="entry name" value="UDP-Glycosyltransferase/glycogen phosphorylase"/>
    <property type="match status" value="1"/>
</dbReference>
<dbReference type="AlphaFoldDB" id="A0A1A6ARZ1"/>
<evidence type="ECO:0000259" key="2">
    <source>
        <dbReference type="Pfam" id="PF13524"/>
    </source>
</evidence>
<dbReference type="EMBL" id="LROS01000022">
    <property type="protein sequence ID" value="OBR92846.1"/>
    <property type="molecule type" value="Genomic_DNA"/>
</dbReference>
<sequence>MPEGLIEAGHEVEIVEPFSEENVKNEILKFKPDLSMSIGWGTEQRIKNQLIMRQCVKTAKLPHVYWSIEDPAYTFIFSLPLIQRLQPDFVFSISNSTVDFYRKMGIKAAYMDFGFSPKIHKYTQCDENYKASISLVANAYPNVLKNYPDHYRRISMETLIVPLLKNNIRIDFWGNNWDKVKSYVKCDIPKEWIHGHIPYKDANKVYCSSKIVLGLQNYPDQLTQRTYEILASGGFLLTSNTAAVRQLFKSGRELAASSSPEKTLSLVRYYLNNSRERKRIADCGKRSVLGNSYKDRAEYMIKILKNYHII</sequence>